<dbReference type="AlphaFoldDB" id="A0A8B8BV28"/>
<protein>
    <submittedName>
        <fullName evidence="2">Uncharacterized protein LOC111113295 isoform X1</fullName>
    </submittedName>
</protein>
<evidence type="ECO:0000313" key="1">
    <source>
        <dbReference type="Proteomes" id="UP000694844"/>
    </source>
</evidence>
<reference evidence="2" key="1">
    <citation type="submission" date="2025-08" db="UniProtKB">
        <authorList>
            <consortium name="RefSeq"/>
        </authorList>
    </citation>
    <scope>IDENTIFICATION</scope>
    <source>
        <tissue evidence="2">Whole sample</tissue>
    </source>
</reference>
<dbReference type="KEGG" id="cvn:111113295"/>
<sequence length="1077" mass="124283">MSEQQQSEESCEYFKIVTINGEASKSSIRKVHLSLTINDVVNEIDETVVLLKCYAEGHVAVDSSINFHVLKDFGCRTVTVHVKSIHETDKEPKKGSSSIFDVLMKASRTYEYFPQLRTPNNKKDELFNHIVAWMKENKWGFTSQQASSFGKHVVSSLTEALWFLDPFWDRFKSRGIDVPKPLIPMTGYRDLKNQKKKIPKLSCEDLKSNCETISELLLIPWINAESNKKFKDIIEELVSQISKYITFLNGMNERAKNNHEKTEPVRDFKDNWELKTISSHGGGTSNPDYSAIEKVIQEAPFYEVIDLINFEPIDKELRRSWIKNLAVASTINLFTYRYGNYLGNINIVWKIPSEEKNRNPATIARNITLIKEEVLKFSTRRMRKDFIDRYSQKCKIQPVILRNIFNFLTDFEPPTTNQKETVMDERFLRFLLEADDPEVIFDLRKHNGRPNDPQFEPFWEALDKLLQGKSAVHERRQNDLQYLPFAMSVEDLREQVMEKLPPGSSAPSVSWIRLNFHPKNPYLKSAIHYTGKFNLKYSVQQRLLRIQHMDSNYCRQQFSLLKSFAVKWKDFSIFQSLDDKAIVPVGNPEQPVSTGVRSHHGAIVANENRVVALDHDFHVAGIVPSVYFAVSIPESIHDSFYRGSVHVTVKDKVFEPSSPLRHSAETVKIVRNYFSEDDVNCQFPIVIRYTDGGPDHRTTFKSVQMSCLLEFIALDLDMLVAARTAPAQSYHNPAERVMSTLNLGLQNVALERKKMRAEFEMQAKSLNSLQAIRNAAERNGGLKTAFLESMEYPLSIVRQRFGKLKWTGEKINVHEGASEEELSELSRLLQVIDPLVNFEDQKTWNSSELQKFIENHCRKRHYMFQIKKCTSDQCAYCILCPPRIPVDDFKNLHFVPDPVLENDTFLDFEKIYGTNTEEVARPSAQRTPEKSERDKKFKSILVATKVRAFITCRECGKRRVVYSSAKLPPAELRSIGRVEEELIYICGDPLFHAGRYHDTILVKEDIGCNSEIEAAYYAGKTMVFDDICVYCGDTEVIETDDIRQLREDYGIVRPICYSCKQLRPVKTRNAKKTKKRK</sequence>
<dbReference type="Proteomes" id="UP000694844">
    <property type="component" value="Chromosome 9"/>
</dbReference>
<accession>A0A8B8BV28</accession>
<gene>
    <name evidence="2" type="primary">LOC111113295</name>
</gene>
<evidence type="ECO:0000313" key="2">
    <source>
        <dbReference type="RefSeq" id="XP_022307150.1"/>
    </source>
</evidence>
<organism evidence="1 2">
    <name type="scientific">Crassostrea virginica</name>
    <name type="common">Eastern oyster</name>
    <dbReference type="NCBI Taxonomy" id="6565"/>
    <lineage>
        <taxon>Eukaryota</taxon>
        <taxon>Metazoa</taxon>
        <taxon>Spiralia</taxon>
        <taxon>Lophotrochozoa</taxon>
        <taxon>Mollusca</taxon>
        <taxon>Bivalvia</taxon>
        <taxon>Autobranchia</taxon>
        <taxon>Pteriomorphia</taxon>
        <taxon>Ostreida</taxon>
        <taxon>Ostreoidea</taxon>
        <taxon>Ostreidae</taxon>
        <taxon>Crassostrea</taxon>
    </lineage>
</organism>
<proteinExistence type="predicted"/>
<dbReference type="GeneID" id="111113295"/>
<dbReference type="OrthoDB" id="10033767at2759"/>
<keyword evidence="1" id="KW-1185">Reference proteome</keyword>
<name>A0A8B8BV28_CRAVI</name>
<dbReference type="RefSeq" id="XP_022307150.1">
    <property type="nucleotide sequence ID" value="XM_022451442.1"/>
</dbReference>